<dbReference type="STRING" id="485916.Dtox_1088"/>
<reference evidence="3 4" key="1">
    <citation type="journal article" date="2009" name="Stand. Genomic Sci.">
        <title>Complete genome sequence of Desulfotomaculum acetoxidans type strain (5575).</title>
        <authorList>
            <person name="Spring S."/>
            <person name="Lapidus A."/>
            <person name="Schroder M."/>
            <person name="Gleim D."/>
            <person name="Sims D."/>
            <person name="Meincke L."/>
            <person name="Glavina Del Rio T."/>
            <person name="Tice H."/>
            <person name="Copeland A."/>
            <person name="Cheng J.F."/>
            <person name="Lucas S."/>
            <person name="Chen F."/>
            <person name="Nolan M."/>
            <person name="Bruce D."/>
            <person name="Goodwin L."/>
            <person name="Pitluck S."/>
            <person name="Ivanova N."/>
            <person name="Mavromatis K."/>
            <person name="Mikhailova N."/>
            <person name="Pati A."/>
            <person name="Chen A."/>
            <person name="Palaniappan K."/>
            <person name="Land M."/>
            <person name="Hauser L."/>
            <person name="Chang Y.J."/>
            <person name="Jeffries C.D."/>
            <person name="Chain P."/>
            <person name="Saunders E."/>
            <person name="Brettin T."/>
            <person name="Detter J.C."/>
            <person name="Goker M."/>
            <person name="Bristow J."/>
            <person name="Eisen J.A."/>
            <person name="Markowitz V."/>
            <person name="Hugenholtz P."/>
            <person name="Kyrpides N.C."/>
            <person name="Klenk H.P."/>
            <person name="Han C."/>
        </authorList>
    </citation>
    <scope>NUCLEOTIDE SEQUENCE [LARGE SCALE GENOMIC DNA]</scope>
    <source>
        <strain evidence="4">ATCC 49208 / DSM 771 / VKM B-1644</strain>
    </source>
</reference>
<dbReference type="PANTHER" id="PTHR13420">
    <property type="entry name" value="UPF0235 PROTEIN C15ORF40"/>
    <property type="match status" value="1"/>
</dbReference>
<gene>
    <name evidence="3" type="ordered locus">Dtox_1088</name>
</gene>
<dbReference type="AlphaFoldDB" id="C8W4A6"/>
<dbReference type="OrthoDB" id="9800587at2"/>
<evidence type="ECO:0000313" key="3">
    <source>
        <dbReference type="EMBL" id="ACV61974.1"/>
    </source>
</evidence>
<dbReference type="Pfam" id="PF02594">
    <property type="entry name" value="DUF167"/>
    <property type="match status" value="1"/>
</dbReference>
<evidence type="ECO:0000256" key="2">
    <source>
        <dbReference type="HAMAP-Rule" id="MF_00634"/>
    </source>
</evidence>
<name>C8W4A6_DESAS</name>
<dbReference type="InterPro" id="IPR036591">
    <property type="entry name" value="YggU-like_sf"/>
</dbReference>
<dbReference type="GO" id="GO:0005737">
    <property type="term" value="C:cytoplasm"/>
    <property type="evidence" value="ECO:0007669"/>
    <property type="project" value="TreeGrafter"/>
</dbReference>
<organism evidence="3 4">
    <name type="scientific">Desulfofarcimen acetoxidans (strain ATCC 49208 / DSM 771 / KCTC 5769 / VKM B-1644 / 5575)</name>
    <name type="common">Desulfotomaculum acetoxidans</name>
    <dbReference type="NCBI Taxonomy" id="485916"/>
    <lineage>
        <taxon>Bacteria</taxon>
        <taxon>Bacillati</taxon>
        <taxon>Bacillota</taxon>
        <taxon>Clostridia</taxon>
        <taxon>Eubacteriales</taxon>
        <taxon>Peptococcaceae</taxon>
        <taxon>Desulfofarcimen</taxon>
    </lineage>
</organism>
<dbReference type="PANTHER" id="PTHR13420:SF7">
    <property type="entry name" value="UPF0235 PROTEIN C15ORF40"/>
    <property type="match status" value="1"/>
</dbReference>
<dbReference type="NCBIfam" id="TIGR00251">
    <property type="entry name" value="DUF167 family protein"/>
    <property type="match status" value="1"/>
</dbReference>
<dbReference type="KEGG" id="dae:Dtox_1088"/>
<accession>C8W4A6</accession>
<dbReference type="InterPro" id="IPR003746">
    <property type="entry name" value="DUF167"/>
</dbReference>
<dbReference type="HAMAP" id="MF_00634">
    <property type="entry name" value="UPF0235"/>
    <property type="match status" value="1"/>
</dbReference>
<dbReference type="SUPFAM" id="SSF69786">
    <property type="entry name" value="YggU-like"/>
    <property type="match status" value="1"/>
</dbReference>
<dbReference type="HOGENOM" id="CLU_130694_6_0_9"/>
<comment type="similarity">
    <text evidence="1 2">Belongs to the UPF0235 family.</text>
</comment>
<dbReference type="Gene3D" id="3.30.1200.10">
    <property type="entry name" value="YggU-like"/>
    <property type="match status" value="1"/>
</dbReference>
<dbReference type="EMBL" id="CP001720">
    <property type="protein sequence ID" value="ACV61974.1"/>
    <property type="molecule type" value="Genomic_DNA"/>
</dbReference>
<evidence type="ECO:0000313" key="4">
    <source>
        <dbReference type="Proteomes" id="UP000002217"/>
    </source>
</evidence>
<dbReference type="RefSeq" id="WP_015756689.1">
    <property type="nucleotide sequence ID" value="NC_013216.1"/>
</dbReference>
<dbReference type="Proteomes" id="UP000002217">
    <property type="component" value="Chromosome"/>
</dbReference>
<dbReference type="SMART" id="SM01152">
    <property type="entry name" value="DUF167"/>
    <property type="match status" value="1"/>
</dbReference>
<dbReference type="eggNOG" id="COG1872">
    <property type="taxonomic scope" value="Bacteria"/>
</dbReference>
<keyword evidence="4" id="KW-1185">Reference proteome</keyword>
<proteinExistence type="inferred from homology"/>
<sequence length="98" mass="10738">MLDIRSVQNGVVFKVRVQPRASKDQVAGLWEDAVKIRLTAPPVEGEANRALCDFLAKHLGVTRAQVDLVTGQTGRNKLVRVSGITAESVLQRLGLYKN</sequence>
<protein>
    <recommendedName>
        <fullName evidence="2">UPF0235 protein Dtox_1088</fullName>
    </recommendedName>
</protein>
<evidence type="ECO:0000256" key="1">
    <source>
        <dbReference type="ARBA" id="ARBA00010364"/>
    </source>
</evidence>